<evidence type="ECO:0000256" key="6">
    <source>
        <dbReference type="ARBA" id="ARBA00023277"/>
    </source>
</evidence>
<comment type="pathway">
    <text evidence="1 7">Carbohydrate degradation; pentose phosphate pathway; D-ribulose 5-phosphate from D-glucose 6-phosphate (oxidative stage): step 1/3.</text>
</comment>
<feature type="binding site" evidence="7">
    <location>
        <position position="174"/>
    </location>
    <ligand>
        <name>substrate</name>
    </ligand>
</feature>
<dbReference type="EC" id="1.1.1.49" evidence="7"/>
<comment type="function">
    <text evidence="7">Catalyzes the oxidation of glucose 6-phosphate to 6-phosphogluconolactone.</text>
</comment>
<dbReference type="Pfam" id="PF02781">
    <property type="entry name" value="G6PD_C"/>
    <property type="match status" value="1"/>
</dbReference>
<dbReference type="Gene3D" id="3.40.50.720">
    <property type="entry name" value="NAD(P)-binding Rossmann-like Domain"/>
    <property type="match status" value="1"/>
</dbReference>
<feature type="active site" description="Proton acceptor" evidence="7">
    <location>
        <position position="236"/>
    </location>
</feature>
<dbReference type="PROSITE" id="PS00069">
    <property type="entry name" value="G6P_DEHYDROGENASE"/>
    <property type="match status" value="1"/>
</dbReference>
<dbReference type="Pfam" id="PF00479">
    <property type="entry name" value="G6PD_N"/>
    <property type="match status" value="1"/>
</dbReference>
<dbReference type="PRINTS" id="PR00079">
    <property type="entry name" value="G6PDHDRGNASE"/>
</dbReference>
<evidence type="ECO:0000313" key="11">
    <source>
        <dbReference type="Proteomes" id="UP001475781"/>
    </source>
</evidence>
<dbReference type="InterPro" id="IPR022674">
    <property type="entry name" value="G6P_DH_NAD-bd"/>
</dbReference>
<keyword evidence="11" id="KW-1185">Reference proteome</keyword>
<keyword evidence="5 7" id="KW-0560">Oxidoreductase</keyword>
<evidence type="ECO:0000256" key="4">
    <source>
        <dbReference type="ARBA" id="ARBA00022857"/>
    </source>
</evidence>
<gene>
    <name evidence="7 10" type="primary">zwf</name>
    <name evidence="10" type="ORF">NLK58_02705</name>
</gene>
<feature type="domain" description="Glucose-6-phosphate dehydrogenase C-terminal" evidence="9">
    <location>
        <begin position="186"/>
        <end position="460"/>
    </location>
</feature>
<comment type="similarity">
    <text evidence="2 7">Belongs to the glucose-6-phosphate dehydrogenase family.</text>
</comment>
<reference evidence="10 11" key="1">
    <citation type="submission" date="2022-07" db="EMBL/GenBank/DDBJ databases">
        <title>A copper resistant bacterium isolated from sediment samples of deep sea hydrothermal areas.</title>
        <authorList>
            <person name="Zeng X."/>
        </authorList>
    </citation>
    <scope>NUCLEOTIDE SEQUENCE [LARGE SCALE GENOMIC DNA]</scope>
    <source>
        <strain evidence="11">CuT 6</strain>
    </source>
</reference>
<sequence length="470" mass="51706">MDTSHNDIPPADALVLFGITGDLARKKIFPALYAMAKRGTLTVPVVGVANSRLSPAQLRQRARDAIEASGKIDDKPALDRLLSLLDYVSGDYNDPGTFTALRKALGEARRPAHYLAIPPSLFETVTQGLGAADLAGQARVIVEKPFGRDLASSRALNHVLRSVFAEDAIFRIDHYLGKEAIMNILYFRFANSFLEPIWNRDHVASVQITLAEDFGVEGRGAFFESAGTLRDVVQNHLFQILALLAMEPPGYQGFDAVHAEKYKVFRAMRPLAPDDLVRGQYAGYRQEPGVAKESDVETFCALRLFIDSWRWQGVPWYLRAGKSLPTTVAEVLVELKPPPQRLFDDSLPATGSANYLRFRLSPGSTVALAARIKRAGKDFTGDQHELFLQDQQPEDESPYERLLGDAMAGNGALFAHEDCLEAAWAVVDPVLTTHHRALAYPPGSWGPEAADALIAADGSWYNPIPVKARK</sequence>
<dbReference type="Gene3D" id="3.30.360.10">
    <property type="entry name" value="Dihydrodipicolinate Reductase, domain 2"/>
    <property type="match status" value="1"/>
</dbReference>
<dbReference type="RefSeq" id="WP_341581992.1">
    <property type="nucleotide sequence ID" value="NZ_CP101118.1"/>
</dbReference>
<dbReference type="SUPFAM" id="SSF51735">
    <property type="entry name" value="NAD(P)-binding Rossmann-fold domains"/>
    <property type="match status" value="1"/>
</dbReference>
<dbReference type="PANTHER" id="PTHR23429">
    <property type="entry name" value="GLUCOSE-6-PHOSPHATE 1-DEHYDROGENASE G6PD"/>
    <property type="match status" value="1"/>
</dbReference>
<evidence type="ECO:0000259" key="9">
    <source>
        <dbReference type="Pfam" id="PF02781"/>
    </source>
</evidence>
<dbReference type="InterPro" id="IPR019796">
    <property type="entry name" value="G6P_DH_AS"/>
</dbReference>
<evidence type="ECO:0000256" key="5">
    <source>
        <dbReference type="ARBA" id="ARBA00023002"/>
    </source>
</evidence>
<feature type="binding site" evidence="7">
    <location>
        <position position="178"/>
    </location>
    <ligand>
        <name>substrate</name>
    </ligand>
</feature>
<accession>A0ABZ2W322</accession>
<feature type="binding site" evidence="7">
    <location>
        <position position="322"/>
    </location>
    <ligand>
        <name>substrate</name>
    </ligand>
</feature>
<feature type="binding site" evidence="7">
    <location>
        <position position="144"/>
    </location>
    <ligand>
        <name>NADP(+)</name>
        <dbReference type="ChEBI" id="CHEBI:58349"/>
    </ligand>
</feature>
<evidence type="ECO:0000259" key="8">
    <source>
        <dbReference type="Pfam" id="PF00479"/>
    </source>
</evidence>
<name>A0ABZ2W322_9GAMM</name>
<keyword evidence="3 7" id="KW-0313">Glucose metabolism</keyword>
<feature type="binding site" evidence="7">
    <location>
        <position position="231"/>
    </location>
    <ligand>
        <name>substrate</name>
    </ligand>
</feature>
<dbReference type="InterPro" id="IPR036291">
    <property type="entry name" value="NAD(P)-bd_dom_sf"/>
</dbReference>
<dbReference type="Proteomes" id="UP001475781">
    <property type="component" value="Chromosome"/>
</dbReference>
<dbReference type="SUPFAM" id="SSF55347">
    <property type="entry name" value="Glyceraldehyde-3-phosphate dehydrogenase-like, C-terminal domain"/>
    <property type="match status" value="1"/>
</dbReference>
<feature type="domain" description="Glucose-6-phosphate dehydrogenase NAD-binding" evidence="8">
    <location>
        <begin position="15"/>
        <end position="183"/>
    </location>
</feature>
<dbReference type="InterPro" id="IPR001282">
    <property type="entry name" value="G6P_DH"/>
</dbReference>
<proteinExistence type="inferred from homology"/>
<dbReference type="InterPro" id="IPR022675">
    <property type="entry name" value="G6P_DH_C"/>
</dbReference>
<protein>
    <recommendedName>
        <fullName evidence="7">Glucose-6-phosphate 1-dehydrogenase</fullName>
        <shortName evidence="7">G6PD</shortName>
        <ecNumber evidence="7">1.1.1.49</ecNumber>
    </recommendedName>
</protein>
<comment type="catalytic activity">
    <reaction evidence="7">
        <text>D-glucose 6-phosphate + NADP(+) = 6-phospho-D-glucono-1,5-lactone + NADPH + H(+)</text>
        <dbReference type="Rhea" id="RHEA:15841"/>
        <dbReference type="ChEBI" id="CHEBI:15378"/>
        <dbReference type="ChEBI" id="CHEBI:57783"/>
        <dbReference type="ChEBI" id="CHEBI:57955"/>
        <dbReference type="ChEBI" id="CHEBI:58349"/>
        <dbReference type="ChEBI" id="CHEBI:61548"/>
        <dbReference type="EC" id="1.1.1.49"/>
    </reaction>
</comment>
<evidence type="ECO:0000256" key="3">
    <source>
        <dbReference type="ARBA" id="ARBA00022526"/>
    </source>
</evidence>
<dbReference type="PIRSF" id="PIRSF000110">
    <property type="entry name" value="G6PD"/>
    <property type="match status" value="1"/>
</dbReference>
<evidence type="ECO:0000313" key="10">
    <source>
        <dbReference type="EMBL" id="WZF89142.1"/>
    </source>
</evidence>
<evidence type="ECO:0000256" key="7">
    <source>
        <dbReference type="HAMAP-Rule" id="MF_00966"/>
    </source>
</evidence>
<keyword evidence="4 7" id="KW-0521">NADP</keyword>
<feature type="binding site" evidence="7">
    <location>
        <position position="212"/>
    </location>
    <ligand>
        <name>substrate</name>
    </ligand>
</feature>
<dbReference type="HAMAP" id="MF_00966">
    <property type="entry name" value="G6PD"/>
    <property type="match status" value="1"/>
</dbReference>
<dbReference type="EMBL" id="CP101118">
    <property type="protein sequence ID" value="WZF89142.1"/>
    <property type="molecule type" value="Genomic_DNA"/>
</dbReference>
<keyword evidence="6 7" id="KW-0119">Carbohydrate metabolism</keyword>
<dbReference type="PANTHER" id="PTHR23429:SF0">
    <property type="entry name" value="GLUCOSE-6-PHOSPHATE 1-DEHYDROGENASE"/>
    <property type="match status" value="1"/>
</dbReference>
<organism evidence="10 11">
    <name type="scientific">Marinobacter metalliresistant</name>
    <dbReference type="NCBI Taxonomy" id="2961995"/>
    <lineage>
        <taxon>Bacteria</taxon>
        <taxon>Pseudomonadati</taxon>
        <taxon>Pseudomonadota</taxon>
        <taxon>Gammaproteobacteria</taxon>
        <taxon>Pseudomonadales</taxon>
        <taxon>Marinobacteraceae</taxon>
        <taxon>Marinobacter</taxon>
    </lineage>
</organism>
<comment type="caution">
    <text evidence="7">Lacks conserved residue(s) required for the propagation of feature annotation.</text>
</comment>
<evidence type="ECO:0000256" key="1">
    <source>
        <dbReference type="ARBA" id="ARBA00004937"/>
    </source>
</evidence>
<evidence type="ECO:0000256" key="2">
    <source>
        <dbReference type="ARBA" id="ARBA00009975"/>
    </source>
</evidence>
<dbReference type="NCBIfam" id="TIGR00871">
    <property type="entry name" value="zwf"/>
    <property type="match status" value="1"/>
</dbReference>